<comment type="caution">
    <text evidence="10">The sequence shown here is derived from an EMBL/GenBank/DDBJ whole genome shotgun (WGS) entry which is preliminary data.</text>
</comment>
<gene>
    <name evidence="10" type="ORF">IE077_001454</name>
</gene>
<sequence length="975" mass="109323">MATALKLLPSPSNEDTLRCLVTAEQCKLPVELSSTVAASSNLLPKIIYPVSDFGPVLLTETGTLFSALAICRYLSKLKPFLPPRLAVDGATAQVESHSLLKENPGQTTDCPSIYGLWDEFQWLCWVVYTFDPACGGPNEQPIVSCLNLLEDHFKSRMLNTSAEMLFLTGRDFCLADVFVSTALLRNRFGRHFTFWPRITKYLGLCGEQESMKSVFSRFPDLVGGSQPSLFFNWHYAAAIAATENKSSHESKKNIPSKEKLGKFYLTTAINYTNGPPHIGHAYEEIVSDFISRSYRIYNYDVFFLTGSDEHGQKIANTAAKLGLTPIDICNRYCNEFQLLNEKLSLSNDYFIRTSDPKHKAVCQWLWQQAKSAGDIYLGVYRGWYNEREETFLSDSDAKATNYLDSVTGLPLIKMEEESYFFKMSRFQERLVQHIQDNPQFILPDSRRKDILTRLKEPLHDLSCSRNTFEWGVQVPGDPCHVMYVWFDALTNYITGVDIPDGPRKHYWPADAHVIGKDIAWFHAVVWPCILMSANIPLPKSIVTHGFVSAADGRKMSKSLGNVVDPNDVLKHYSSDTIRFYLLREARFGGEVRFDEDGMIDLSNSDLADALGNLVHRAISLCQKFCGGCVPEESTPDTVAPFDFIKLAEDVHTHLQNYCLDGMLESVMVACRSTNKYATDNAPWLQKDPIQKRRIIRCIMEAVYVLAHFFEPSIPVAAECIFKRLNTPRKTIPELSCWFDNLIPGTPVIAEKAVLFEKIPLREATVALQKFELRVGRITAVLPGSPQNSQLGYVKVVVFDSISGNESKDGSTIKCIVPLDQLQITLKPNMSVVVVCNLKYPNSGKQSVVTSSKDDTSRSRLPTGCLLMLTSPDKTVILPTVGDLEEKRNDFGTQGIPKDAQIREIECGSLVEIKGRPAILKNRDSPSVIEWENVTFTAKDGNLCYESNPLILSSYEIPVRVPAGTGNVSLKVWKKV</sequence>
<evidence type="ECO:0000256" key="1">
    <source>
        <dbReference type="ARBA" id="ARBA00012838"/>
    </source>
</evidence>
<dbReference type="PANTHER" id="PTHR43326">
    <property type="entry name" value="METHIONYL-TRNA SYNTHETASE"/>
    <property type="match status" value="1"/>
</dbReference>
<dbReference type="SUPFAM" id="SSF47616">
    <property type="entry name" value="GST C-terminal domain-like"/>
    <property type="match status" value="1"/>
</dbReference>
<dbReference type="CDD" id="cd00814">
    <property type="entry name" value="MetRS_core"/>
    <property type="match status" value="1"/>
</dbReference>
<dbReference type="InterPro" id="IPR014729">
    <property type="entry name" value="Rossmann-like_a/b/a_fold"/>
</dbReference>
<dbReference type="Gene3D" id="2.170.220.10">
    <property type="match status" value="1"/>
</dbReference>
<dbReference type="PRINTS" id="PR01041">
    <property type="entry name" value="TRNASYNTHMET"/>
</dbReference>
<reference evidence="10 11" key="1">
    <citation type="journal article" date="2020" name="bioRxiv">
        <title>Metabolic contributions of an alphaproteobacterial endosymbiont in the apicomplexan Cardiosporidium cionae.</title>
        <authorList>
            <person name="Hunter E.S."/>
            <person name="Paight C.J."/>
            <person name="Lane C.E."/>
        </authorList>
    </citation>
    <scope>NUCLEOTIDE SEQUENCE [LARGE SCALE GENOMIC DNA]</scope>
    <source>
        <strain evidence="10">ESH_2018</strain>
    </source>
</reference>
<evidence type="ECO:0000259" key="9">
    <source>
        <dbReference type="Pfam" id="PF19303"/>
    </source>
</evidence>
<keyword evidence="6 7" id="KW-0030">Aminoacyl-tRNA synthetase</keyword>
<evidence type="ECO:0000256" key="6">
    <source>
        <dbReference type="ARBA" id="ARBA00023146"/>
    </source>
</evidence>
<dbReference type="NCBIfam" id="TIGR00398">
    <property type="entry name" value="metG"/>
    <property type="match status" value="1"/>
</dbReference>
<evidence type="ECO:0000256" key="7">
    <source>
        <dbReference type="RuleBase" id="RU363039"/>
    </source>
</evidence>
<evidence type="ECO:0000259" key="8">
    <source>
        <dbReference type="Pfam" id="PF09334"/>
    </source>
</evidence>
<evidence type="ECO:0000313" key="10">
    <source>
        <dbReference type="EMBL" id="KAF8821854.1"/>
    </source>
</evidence>
<protein>
    <recommendedName>
        <fullName evidence="1">methionine--tRNA ligase</fullName>
        <ecNumber evidence="1">6.1.1.10</ecNumber>
    </recommendedName>
</protein>
<dbReference type="InterPro" id="IPR036282">
    <property type="entry name" value="Glutathione-S-Trfase_C_sf"/>
</dbReference>
<keyword evidence="4 7" id="KW-0067">ATP-binding</keyword>
<evidence type="ECO:0000256" key="4">
    <source>
        <dbReference type="ARBA" id="ARBA00022840"/>
    </source>
</evidence>
<keyword evidence="11" id="KW-1185">Reference proteome</keyword>
<evidence type="ECO:0000256" key="5">
    <source>
        <dbReference type="ARBA" id="ARBA00022917"/>
    </source>
</evidence>
<keyword evidence="2 7" id="KW-0436">Ligase</keyword>
<evidence type="ECO:0000313" key="11">
    <source>
        <dbReference type="Proteomes" id="UP000823046"/>
    </source>
</evidence>
<dbReference type="Pfam" id="PF19303">
    <property type="entry name" value="Anticodon_3"/>
    <property type="match status" value="1"/>
</dbReference>
<dbReference type="InterPro" id="IPR015413">
    <property type="entry name" value="Methionyl/Leucyl_tRNA_Synth"/>
</dbReference>
<keyword evidence="3 7" id="KW-0547">Nucleotide-binding</keyword>
<accession>A0ABQ7JD19</accession>
<dbReference type="InterPro" id="IPR023457">
    <property type="entry name" value="Met-tRNA_synth_2"/>
</dbReference>
<dbReference type="InterPro" id="IPR009080">
    <property type="entry name" value="tRNAsynth_Ia_anticodon-bd"/>
</dbReference>
<feature type="domain" description="Methionyl-tRNA synthetase anticodon-binding" evidence="9">
    <location>
        <begin position="673"/>
        <end position="760"/>
    </location>
</feature>
<dbReference type="Gene3D" id="1.10.730.10">
    <property type="entry name" value="Isoleucyl-tRNA Synthetase, Domain 1"/>
    <property type="match status" value="1"/>
</dbReference>
<feature type="domain" description="Methionyl/Leucyl tRNA synthetase" evidence="8">
    <location>
        <begin position="264"/>
        <end position="396"/>
    </location>
</feature>
<dbReference type="SUPFAM" id="SSF47323">
    <property type="entry name" value="Anticodon-binding domain of a subclass of class I aminoacyl-tRNA synthetases"/>
    <property type="match status" value="1"/>
</dbReference>
<proteinExistence type="inferred from homology"/>
<name>A0ABQ7JD19_9APIC</name>
<dbReference type="EC" id="6.1.1.10" evidence="1"/>
<dbReference type="InterPro" id="IPR041872">
    <property type="entry name" value="Anticodon_Met"/>
</dbReference>
<keyword evidence="5 7" id="KW-0648">Protein biosynthesis</keyword>
<organism evidence="10 11">
    <name type="scientific">Cardiosporidium cionae</name>
    <dbReference type="NCBI Taxonomy" id="476202"/>
    <lineage>
        <taxon>Eukaryota</taxon>
        <taxon>Sar</taxon>
        <taxon>Alveolata</taxon>
        <taxon>Apicomplexa</taxon>
        <taxon>Aconoidasida</taxon>
        <taxon>Nephromycida</taxon>
        <taxon>Cardiosporidium</taxon>
    </lineage>
</organism>
<dbReference type="InterPro" id="IPR014758">
    <property type="entry name" value="Met-tRNA_synth"/>
</dbReference>
<feature type="domain" description="Methionyl/Leucyl tRNA synthetase" evidence="8">
    <location>
        <begin position="414"/>
        <end position="617"/>
    </location>
</feature>
<dbReference type="EMBL" id="JADAQX010000117">
    <property type="protein sequence ID" value="KAF8821854.1"/>
    <property type="molecule type" value="Genomic_DNA"/>
</dbReference>
<comment type="similarity">
    <text evidence="7">Belongs to the class-I aminoacyl-tRNA synthetase family.</text>
</comment>
<dbReference type="SUPFAM" id="SSF52374">
    <property type="entry name" value="Nucleotidylyl transferase"/>
    <property type="match status" value="1"/>
</dbReference>
<evidence type="ECO:0000256" key="3">
    <source>
        <dbReference type="ARBA" id="ARBA00022741"/>
    </source>
</evidence>
<evidence type="ECO:0000256" key="2">
    <source>
        <dbReference type="ARBA" id="ARBA00022598"/>
    </source>
</evidence>
<dbReference type="Gene3D" id="3.40.50.620">
    <property type="entry name" value="HUPs"/>
    <property type="match status" value="1"/>
</dbReference>
<dbReference type="InterPro" id="IPR033911">
    <property type="entry name" value="MetRS_core"/>
</dbReference>
<dbReference type="Pfam" id="PF09334">
    <property type="entry name" value="tRNA-synt_1g"/>
    <property type="match status" value="2"/>
</dbReference>
<dbReference type="PANTHER" id="PTHR43326:SF2">
    <property type="entry name" value="METHIONINE--TRNA LIGASE"/>
    <property type="match status" value="1"/>
</dbReference>
<dbReference type="Proteomes" id="UP000823046">
    <property type="component" value="Unassembled WGS sequence"/>
</dbReference>